<dbReference type="EMBL" id="MZ334526">
    <property type="protein sequence ID" value="UBF23285.1"/>
    <property type="molecule type" value="Genomic_DNA"/>
</dbReference>
<evidence type="ECO:0000313" key="3">
    <source>
        <dbReference type="Proteomes" id="UP000827282"/>
    </source>
</evidence>
<dbReference type="Proteomes" id="UP000827282">
    <property type="component" value="Segment"/>
</dbReference>
<evidence type="ECO:0000313" key="2">
    <source>
        <dbReference type="EMBL" id="UBF23285.1"/>
    </source>
</evidence>
<reference evidence="2" key="1">
    <citation type="submission" date="2021-05" db="EMBL/GenBank/DDBJ databases">
        <title>Diversity, taxonomy and evolution of archaeal viruses of the class Caudoviricetes.</title>
        <authorList>
            <person name="Liu Y."/>
            <person name="Demina T.A."/>
            <person name="Roux S."/>
            <person name="Aiewsakun P."/>
            <person name="Kazlauskas D."/>
            <person name="Simmonds P."/>
            <person name="Prangishvili D."/>
            <person name="Oksanen H.M."/>
            <person name="Krupovic M."/>
        </authorList>
    </citation>
    <scope>NUCLEOTIDE SEQUENCE</scope>
    <source>
        <strain evidence="2">HRTV-29/29</strain>
    </source>
</reference>
<feature type="transmembrane region" description="Helical" evidence="1">
    <location>
        <begin position="38"/>
        <end position="57"/>
    </location>
</feature>
<organism evidence="2 3">
    <name type="scientific">Halorubrum tailed virus 29</name>
    <dbReference type="NCBI Taxonomy" id="2878010"/>
    <lineage>
        <taxon>Viruses</taxon>
        <taxon>Duplodnaviria</taxon>
        <taxon>Heunggongvirae</taxon>
        <taxon>Uroviricota</taxon>
        <taxon>Caudoviricetes</taxon>
        <taxon>Kirjokansivirales</taxon>
        <taxon>Haloferuviridae</taxon>
        <taxon>Dpdavirus</taxon>
        <taxon>Dpdavirus caudatum</taxon>
        <taxon>Dpdavirus HRTV29</taxon>
    </lineage>
</organism>
<protein>
    <submittedName>
        <fullName evidence="2">Uncharacterized protein</fullName>
    </submittedName>
</protein>
<proteinExistence type="predicted"/>
<keyword evidence="1" id="KW-0812">Transmembrane</keyword>
<evidence type="ECO:0000256" key="1">
    <source>
        <dbReference type="SAM" id="Phobius"/>
    </source>
</evidence>
<sequence>MSTLKRRDYVELAVAAVVVIAYVGAWLAGELPAETPRFVHALVAAAALAIFGDNFALSREK</sequence>
<keyword evidence="1" id="KW-0472">Membrane</keyword>
<feature type="transmembrane region" description="Helical" evidence="1">
    <location>
        <begin position="12"/>
        <end position="32"/>
    </location>
</feature>
<keyword evidence="1" id="KW-1133">Transmembrane helix</keyword>
<name>A0AAE8Y005_9CAUD</name>
<gene>
    <name evidence="2" type="ORF">HRTV-29_gp7</name>
</gene>
<keyword evidence="3" id="KW-1185">Reference proteome</keyword>
<accession>A0AAE8Y005</accession>